<dbReference type="GO" id="GO:0005829">
    <property type="term" value="C:cytosol"/>
    <property type="evidence" value="ECO:0007669"/>
    <property type="project" value="TreeGrafter"/>
</dbReference>
<dbReference type="InterPro" id="IPR044156">
    <property type="entry name" value="Galectin-like"/>
</dbReference>
<evidence type="ECO:0000256" key="3">
    <source>
        <dbReference type="RuleBase" id="RU102079"/>
    </source>
</evidence>
<sequence>ITRSLPLLLAKYGETGNTVSIFCRFEINFVCFNNDIAFHFNPRFNEGNVIVCNTMQNKSWGSEERKHHMPFQRNAYFDVAIVVVGHAFQVTVNGQFLLEYRHRVSFQGIQSLHVKGDVSLSCVTFHPSPAEMSPAPPPYTPC</sequence>
<evidence type="ECO:0000313" key="5">
    <source>
        <dbReference type="EMBL" id="PIO36969.1"/>
    </source>
</evidence>
<keyword evidence="6" id="KW-1185">Reference proteome</keyword>
<dbReference type="GO" id="GO:0016936">
    <property type="term" value="F:galactoside binding"/>
    <property type="evidence" value="ECO:0007669"/>
    <property type="project" value="TreeGrafter"/>
</dbReference>
<dbReference type="SMART" id="SM00276">
    <property type="entry name" value="GLECT"/>
    <property type="match status" value="1"/>
</dbReference>
<reference evidence="6" key="1">
    <citation type="journal article" date="2017" name="Nat. Commun.">
        <title>The North American bullfrog draft genome provides insight into hormonal regulation of long noncoding RNA.</title>
        <authorList>
            <person name="Hammond S.A."/>
            <person name="Warren R.L."/>
            <person name="Vandervalk B.P."/>
            <person name="Kucuk E."/>
            <person name="Khan H."/>
            <person name="Gibb E.A."/>
            <person name="Pandoh P."/>
            <person name="Kirk H."/>
            <person name="Zhao Y."/>
            <person name="Jones M."/>
            <person name="Mungall A.J."/>
            <person name="Coope R."/>
            <person name="Pleasance S."/>
            <person name="Moore R.A."/>
            <person name="Holt R.A."/>
            <person name="Round J.M."/>
            <person name="Ohora S."/>
            <person name="Walle B.V."/>
            <person name="Veldhoen N."/>
            <person name="Helbing C.C."/>
            <person name="Birol I."/>
        </authorList>
    </citation>
    <scope>NUCLEOTIDE SEQUENCE [LARGE SCALE GENOMIC DNA]</scope>
</reference>
<dbReference type="PROSITE" id="PS51304">
    <property type="entry name" value="GALECTIN"/>
    <property type="match status" value="1"/>
</dbReference>
<protein>
    <recommendedName>
        <fullName evidence="3">Galectin</fullName>
    </recommendedName>
</protein>
<gene>
    <name evidence="5" type="ORF">AB205_0155860</name>
</gene>
<evidence type="ECO:0000259" key="4">
    <source>
        <dbReference type="PROSITE" id="PS51304"/>
    </source>
</evidence>
<dbReference type="SUPFAM" id="SSF49899">
    <property type="entry name" value="Concanavalin A-like lectins/glucanases"/>
    <property type="match status" value="1"/>
</dbReference>
<evidence type="ECO:0000313" key="6">
    <source>
        <dbReference type="Proteomes" id="UP000228934"/>
    </source>
</evidence>
<evidence type="ECO:0000256" key="2">
    <source>
        <dbReference type="ARBA" id="ARBA00022737"/>
    </source>
</evidence>
<feature type="non-terminal residue" evidence="5">
    <location>
        <position position="142"/>
    </location>
</feature>
<dbReference type="InterPro" id="IPR001079">
    <property type="entry name" value="Galectin_CRD"/>
</dbReference>
<dbReference type="Proteomes" id="UP000228934">
    <property type="component" value="Unassembled WGS sequence"/>
</dbReference>
<dbReference type="Pfam" id="PF00337">
    <property type="entry name" value="Gal-bind_lectin"/>
    <property type="match status" value="1"/>
</dbReference>
<dbReference type="SMART" id="SM00908">
    <property type="entry name" value="Gal-bind_lectin"/>
    <property type="match status" value="1"/>
</dbReference>
<dbReference type="GO" id="GO:0032689">
    <property type="term" value="P:negative regulation of type II interferon production"/>
    <property type="evidence" value="ECO:0007669"/>
    <property type="project" value="TreeGrafter"/>
</dbReference>
<organism evidence="5 6">
    <name type="scientific">Aquarana catesbeiana</name>
    <name type="common">American bullfrog</name>
    <name type="synonym">Rana catesbeiana</name>
    <dbReference type="NCBI Taxonomy" id="8400"/>
    <lineage>
        <taxon>Eukaryota</taxon>
        <taxon>Metazoa</taxon>
        <taxon>Chordata</taxon>
        <taxon>Craniata</taxon>
        <taxon>Vertebrata</taxon>
        <taxon>Euteleostomi</taxon>
        <taxon>Amphibia</taxon>
        <taxon>Batrachia</taxon>
        <taxon>Anura</taxon>
        <taxon>Neobatrachia</taxon>
        <taxon>Ranoidea</taxon>
        <taxon>Ranidae</taxon>
        <taxon>Aquarana</taxon>
    </lineage>
</organism>
<feature type="non-terminal residue" evidence="5">
    <location>
        <position position="1"/>
    </location>
</feature>
<dbReference type="GO" id="GO:0010628">
    <property type="term" value="P:positive regulation of gene expression"/>
    <property type="evidence" value="ECO:0007669"/>
    <property type="project" value="TreeGrafter"/>
</dbReference>
<dbReference type="CDD" id="cd00070">
    <property type="entry name" value="GLECT"/>
    <property type="match status" value="1"/>
</dbReference>
<dbReference type="FunFam" id="2.60.120.200:FF:000124">
    <property type="entry name" value="Galectin-4"/>
    <property type="match status" value="1"/>
</dbReference>
<dbReference type="OrthoDB" id="6251307at2759"/>
<dbReference type="InterPro" id="IPR013320">
    <property type="entry name" value="ConA-like_dom_sf"/>
</dbReference>
<keyword evidence="2" id="KW-0677">Repeat</keyword>
<dbReference type="PANTHER" id="PTHR11346">
    <property type="entry name" value="GALECTIN"/>
    <property type="match status" value="1"/>
</dbReference>
<dbReference type="Gene3D" id="2.60.120.200">
    <property type="match status" value="1"/>
</dbReference>
<dbReference type="AlphaFoldDB" id="A0A2G9S9W5"/>
<feature type="domain" description="Galectin" evidence="4">
    <location>
        <begin position="1"/>
        <end position="126"/>
    </location>
</feature>
<accession>A0A2G9S9W5</accession>
<dbReference type="PANTHER" id="PTHR11346:SF186">
    <property type="entry name" value="GALECTIN"/>
    <property type="match status" value="1"/>
</dbReference>
<dbReference type="GO" id="GO:0030246">
    <property type="term" value="F:carbohydrate binding"/>
    <property type="evidence" value="ECO:0007669"/>
    <property type="project" value="UniProtKB-UniRule"/>
</dbReference>
<name>A0A2G9S9W5_AQUCT</name>
<keyword evidence="1 3" id="KW-0430">Lectin</keyword>
<evidence type="ECO:0000256" key="1">
    <source>
        <dbReference type="ARBA" id="ARBA00022734"/>
    </source>
</evidence>
<dbReference type="GO" id="GO:0005634">
    <property type="term" value="C:nucleus"/>
    <property type="evidence" value="ECO:0007669"/>
    <property type="project" value="TreeGrafter"/>
</dbReference>
<dbReference type="GO" id="GO:2000562">
    <property type="term" value="P:negative regulation of CD4-positive, alpha-beta T cell proliferation"/>
    <property type="evidence" value="ECO:0007669"/>
    <property type="project" value="TreeGrafter"/>
</dbReference>
<proteinExistence type="predicted"/>
<dbReference type="EMBL" id="KV926867">
    <property type="protein sequence ID" value="PIO36969.1"/>
    <property type="molecule type" value="Genomic_DNA"/>
</dbReference>